<dbReference type="Proteomes" id="UP000677228">
    <property type="component" value="Unassembled WGS sequence"/>
</dbReference>
<protein>
    <submittedName>
        <fullName evidence="2">Uncharacterized protein</fullName>
    </submittedName>
</protein>
<name>A0A814QBK4_9BILA</name>
<evidence type="ECO:0000313" key="2">
    <source>
        <dbReference type="EMBL" id="CAF1116487.1"/>
    </source>
</evidence>
<organism evidence="2 5">
    <name type="scientific">Didymodactylos carnosus</name>
    <dbReference type="NCBI Taxonomy" id="1234261"/>
    <lineage>
        <taxon>Eukaryota</taxon>
        <taxon>Metazoa</taxon>
        <taxon>Spiralia</taxon>
        <taxon>Gnathifera</taxon>
        <taxon>Rotifera</taxon>
        <taxon>Eurotatoria</taxon>
        <taxon>Bdelloidea</taxon>
        <taxon>Philodinida</taxon>
        <taxon>Philodinidae</taxon>
        <taxon>Didymodactylos</taxon>
    </lineage>
</organism>
<evidence type="ECO:0000313" key="1">
    <source>
        <dbReference type="EMBL" id="CAF1045780.1"/>
    </source>
</evidence>
<evidence type="ECO:0000313" key="4">
    <source>
        <dbReference type="EMBL" id="CAF3880321.1"/>
    </source>
</evidence>
<accession>A0A814QBK4</accession>
<proteinExistence type="predicted"/>
<dbReference type="EMBL" id="CAJNOQ010005920">
    <property type="protein sequence ID" value="CAF1116487.1"/>
    <property type="molecule type" value="Genomic_DNA"/>
</dbReference>
<dbReference type="AlphaFoldDB" id="A0A814QBK4"/>
<dbReference type="Proteomes" id="UP000663829">
    <property type="component" value="Unassembled WGS sequence"/>
</dbReference>
<dbReference type="Proteomes" id="UP000682733">
    <property type="component" value="Unassembled WGS sequence"/>
</dbReference>
<sequence>MGSSPSKTIAGLTADLWRSINRGVYDQQSLTRIQNCISNGADITSPNKDRQYMRAVVLEQQQRNSVAGREREVNICQRIITQLQIKASELFIQQLNIGDLNGMRLLVKTLGADCYQGEKYGPLGLVGDALKQPNVRLAIIEFLIENDERNRMALTKRDIDGGETTCIQLATNNKSDVH</sequence>
<evidence type="ECO:0000313" key="3">
    <source>
        <dbReference type="EMBL" id="CAF3813842.1"/>
    </source>
</evidence>
<dbReference type="Proteomes" id="UP000681722">
    <property type="component" value="Unassembled WGS sequence"/>
</dbReference>
<gene>
    <name evidence="2" type="ORF">GPM918_LOCUS19480</name>
    <name evidence="1" type="ORF">OVA965_LOCUS16717</name>
    <name evidence="4" type="ORF">SRO942_LOCUS19477</name>
    <name evidence="3" type="ORF">TMI583_LOCUS16730</name>
</gene>
<keyword evidence="5" id="KW-1185">Reference proteome</keyword>
<dbReference type="EMBL" id="CAJOBA010007842">
    <property type="protein sequence ID" value="CAF3813842.1"/>
    <property type="molecule type" value="Genomic_DNA"/>
</dbReference>
<comment type="caution">
    <text evidence="2">The sequence shown here is derived from an EMBL/GenBank/DDBJ whole genome shotgun (WGS) entry which is preliminary data.</text>
</comment>
<reference evidence="2" key="1">
    <citation type="submission" date="2021-02" db="EMBL/GenBank/DDBJ databases">
        <authorList>
            <person name="Nowell W R."/>
        </authorList>
    </citation>
    <scope>NUCLEOTIDE SEQUENCE</scope>
</reference>
<evidence type="ECO:0000313" key="5">
    <source>
        <dbReference type="Proteomes" id="UP000663829"/>
    </source>
</evidence>
<dbReference type="EMBL" id="CAJNOK010007829">
    <property type="protein sequence ID" value="CAF1045780.1"/>
    <property type="molecule type" value="Genomic_DNA"/>
</dbReference>
<dbReference type="EMBL" id="CAJOBC010005920">
    <property type="protein sequence ID" value="CAF3880321.1"/>
    <property type="molecule type" value="Genomic_DNA"/>
</dbReference>